<keyword evidence="2" id="KW-0479">Metal-binding</keyword>
<sequence>MLLLASAVLAASALPAAAEPADERPQEGDFLVGADGPPTPLGPGDISAPQLIAWPMDPATKTVRDGSRLNKVLLVRLDPATLEQPTQGRAADGVVGYSAICPHAGCEVTGWQADQLMLECPCHNSRYNPREAAAIVDGPAPRALASLPLKIVDGKLAVAKPFIGRLGVVSS</sequence>
<evidence type="ECO:0000313" key="10">
    <source>
        <dbReference type="Proteomes" id="UP000184096"/>
    </source>
</evidence>
<keyword evidence="7" id="KW-0732">Signal</keyword>
<evidence type="ECO:0000256" key="3">
    <source>
        <dbReference type="ARBA" id="ARBA00023004"/>
    </source>
</evidence>
<dbReference type="PRINTS" id="PR00162">
    <property type="entry name" value="RIESKE"/>
</dbReference>
<gene>
    <name evidence="9" type="ORF">SAMN05444170_1691</name>
</gene>
<dbReference type="InterPro" id="IPR017941">
    <property type="entry name" value="Rieske_2Fe-2S"/>
</dbReference>
<feature type="chain" id="PRO_5012590846" evidence="7">
    <location>
        <begin position="19"/>
        <end position="171"/>
    </location>
</feature>
<dbReference type="Gene3D" id="2.102.10.10">
    <property type="entry name" value="Rieske [2Fe-2S] iron-sulphur domain"/>
    <property type="match status" value="1"/>
</dbReference>
<protein>
    <submittedName>
        <fullName evidence="9">Rieske Fe-S protein</fullName>
    </submittedName>
</protein>
<evidence type="ECO:0000256" key="1">
    <source>
        <dbReference type="ARBA" id="ARBA00022714"/>
    </source>
</evidence>
<evidence type="ECO:0000256" key="5">
    <source>
        <dbReference type="ARBA" id="ARBA00023157"/>
    </source>
</evidence>
<comment type="cofactor">
    <cofactor evidence="6">
        <name>[2Fe-2S] cluster</name>
        <dbReference type="ChEBI" id="CHEBI:190135"/>
    </cofactor>
</comment>
<reference evidence="10" key="1">
    <citation type="submission" date="2016-11" db="EMBL/GenBank/DDBJ databases">
        <authorList>
            <person name="Varghese N."/>
            <person name="Submissions S."/>
        </authorList>
    </citation>
    <scope>NUCLEOTIDE SEQUENCE [LARGE SCALE GENOMIC DNA]</scope>
    <source>
        <strain evidence="10">GAS401</strain>
    </source>
</reference>
<keyword evidence="1" id="KW-0001">2Fe-2S</keyword>
<dbReference type="PROSITE" id="PS51296">
    <property type="entry name" value="RIESKE"/>
    <property type="match status" value="1"/>
</dbReference>
<dbReference type="RefSeq" id="WP_244553214.1">
    <property type="nucleotide sequence ID" value="NZ_LT670849.1"/>
</dbReference>
<evidence type="ECO:0000259" key="8">
    <source>
        <dbReference type="PROSITE" id="PS51296"/>
    </source>
</evidence>
<dbReference type="GO" id="GO:0051537">
    <property type="term" value="F:2 iron, 2 sulfur cluster binding"/>
    <property type="evidence" value="ECO:0007669"/>
    <property type="project" value="UniProtKB-KW"/>
</dbReference>
<dbReference type="InterPro" id="IPR014349">
    <property type="entry name" value="Rieske_Fe-S_prot"/>
</dbReference>
<accession>A0A1M7THI7</accession>
<dbReference type="PANTHER" id="PTHR10134">
    <property type="entry name" value="CYTOCHROME B-C1 COMPLEX SUBUNIT RIESKE, MITOCHONDRIAL"/>
    <property type="match status" value="1"/>
</dbReference>
<evidence type="ECO:0000256" key="6">
    <source>
        <dbReference type="ARBA" id="ARBA00034078"/>
    </source>
</evidence>
<dbReference type="Pfam" id="PF00355">
    <property type="entry name" value="Rieske"/>
    <property type="match status" value="1"/>
</dbReference>
<dbReference type="SUPFAM" id="SSF50022">
    <property type="entry name" value="ISP domain"/>
    <property type="match status" value="1"/>
</dbReference>
<dbReference type="GO" id="GO:0046872">
    <property type="term" value="F:metal ion binding"/>
    <property type="evidence" value="ECO:0007669"/>
    <property type="project" value="UniProtKB-KW"/>
</dbReference>
<dbReference type="Proteomes" id="UP000184096">
    <property type="component" value="Chromosome I"/>
</dbReference>
<evidence type="ECO:0000256" key="7">
    <source>
        <dbReference type="SAM" id="SignalP"/>
    </source>
</evidence>
<feature type="domain" description="Rieske" evidence="8">
    <location>
        <begin position="69"/>
        <end position="158"/>
    </location>
</feature>
<name>A0A1M7THI7_9BRAD</name>
<evidence type="ECO:0000256" key="4">
    <source>
        <dbReference type="ARBA" id="ARBA00023014"/>
    </source>
</evidence>
<dbReference type="InterPro" id="IPR036922">
    <property type="entry name" value="Rieske_2Fe-2S_sf"/>
</dbReference>
<dbReference type="InterPro" id="IPR005805">
    <property type="entry name" value="Rieske_Fe-S_prot_C"/>
</dbReference>
<dbReference type="GO" id="GO:0016020">
    <property type="term" value="C:membrane"/>
    <property type="evidence" value="ECO:0007669"/>
    <property type="project" value="InterPro"/>
</dbReference>
<keyword evidence="3" id="KW-0408">Iron</keyword>
<dbReference type="EMBL" id="LT670849">
    <property type="protein sequence ID" value="SHN70239.1"/>
    <property type="molecule type" value="Genomic_DNA"/>
</dbReference>
<keyword evidence="4" id="KW-0411">Iron-sulfur</keyword>
<evidence type="ECO:0000313" key="9">
    <source>
        <dbReference type="EMBL" id="SHN70239.1"/>
    </source>
</evidence>
<proteinExistence type="predicted"/>
<dbReference type="AlphaFoldDB" id="A0A1M7THI7"/>
<keyword evidence="10" id="KW-1185">Reference proteome</keyword>
<dbReference type="CDD" id="cd03467">
    <property type="entry name" value="Rieske"/>
    <property type="match status" value="1"/>
</dbReference>
<keyword evidence="5" id="KW-1015">Disulfide bond</keyword>
<evidence type="ECO:0000256" key="2">
    <source>
        <dbReference type="ARBA" id="ARBA00022723"/>
    </source>
</evidence>
<feature type="signal peptide" evidence="7">
    <location>
        <begin position="1"/>
        <end position="18"/>
    </location>
</feature>
<organism evidence="9 10">
    <name type="scientific">Bradyrhizobium erythrophlei</name>
    <dbReference type="NCBI Taxonomy" id="1437360"/>
    <lineage>
        <taxon>Bacteria</taxon>
        <taxon>Pseudomonadati</taxon>
        <taxon>Pseudomonadota</taxon>
        <taxon>Alphaproteobacteria</taxon>
        <taxon>Hyphomicrobiales</taxon>
        <taxon>Nitrobacteraceae</taxon>
        <taxon>Bradyrhizobium</taxon>
    </lineage>
</organism>